<dbReference type="SUPFAM" id="SSF55166">
    <property type="entry name" value="Hedgehog/DD-peptidase"/>
    <property type="match status" value="1"/>
</dbReference>
<protein>
    <submittedName>
        <fullName evidence="4">Uncharacterized protein LOC118429104</fullName>
    </submittedName>
</protein>
<dbReference type="GO" id="GO:0007267">
    <property type="term" value="P:cell-cell signaling"/>
    <property type="evidence" value="ECO:0007669"/>
    <property type="project" value="InterPro"/>
</dbReference>
<keyword evidence="1" id="KW-0732">Signal</keyword>
<name>A0A9J7N6U3_BRAFL</name>
<proteinExistence type="predicted"/>
<keyword evidence="3" id="KW-1185">Reference proteome</keyword>
<evidence type="ECO:0000313" key="3">
    <source>
        <dbReference type="Proteomes" id="UP000001554"/>
    </source>
</evidence>
<dbReference type="GO" id="GO:0005509">
    <property type="term" value="F:calcium ion binding"/>
    <property type="evidence" value="ECO:0000318"/>
    <property type="project" value="GO_Central"/>
</dbReference>
<dbReference type="GeneID" id="118429104"/>
<dbReference type="OMA" id="SRCADRT"/>
<evidence type="ECO:0000256" key="1">
    <source>
        <dbReference type="SAM" id="SignalP"/>
    </source>
</evidence>
<feature type="signal peptide" evidence="1">
    <location>
        <begin position="1"/>
        <end position="18"/>
    </location>
</feature>
<dbReference type="OrthoDB" id="10021066at2759"/>
<dbReference type="KEGG" id="bfo:118429104"/>
<feature type="domain" description="Hedgehog N-terminal signalling" evidence="2">
    <location>
        <begin position="305"/>
        <end position="394"/>
    </location>
</feature>
<dbReference type="GO" id="GO:0001708">
    <property type="term" value="P:cell fate specification"/>
    <property type="evidence" value="ECO:0000318"/>
    <property type="project" value="GO_Central"/>
</dbReference>
<dbReference type="Pfam" id="PF01085">
    <property type="entry name" value="HH_signal"/>
    <property type="match status" value="1"/>
</dbReference>
<dbReference type="PANTHER" id="PTHR11889:SF31">
    <property type="entry name" value="PROTEIN HEDGEHOG"/>
    <property type="match status" value="1"/>
</dbReference>
<reference evidence="3" key="1">
    <citation type="journal article" date="2020" name="Nat. Ecol. Evol.">
        <title>Deeply conserved synteny resolves early events in vertebrate evolution.</title>
        <authorList>
            <person name="Simakov O."/>
            <person name="Marletaz F."/>
            <person name="Yue J.X."/>
            <person name="O'Connell B."/>
            <person name="Jenkins J."/>
            <person name="Brandt A."/>
            <person name="Calef R."/>
            <person name="Tung C.H."/>
            <person name="Huang T.K."/>
            <person name="Schmutz J."/>
            <person name="Satoh N."/>
            <person name="Yu J.K."/>
            <person name="Putnam N.H."/>
            <person name="Green R.E."/>
            <person name="Rokhsar D.S."/>
        </authorList>
    </citation>
    <scope>NUCLEOTIDE SEQUENCE [LARGE SCALE GENOMIC DNA]</scope>
    <source>
        <strain evidence="3">S238N-H82</strain>
    </source>
</reference>
<dbReference type="Proteomes" id="UP000001554">
    <property type="component" value="Chromosome 13"/>
</dbReference>
<evidence type="ECO:0000313" key="4">
    <source>
        <dbReference type="RefSeq" id="XP_035695372.1"/>
    </source>
</evidence>
<accession>A0A9J7N6U3</accession>
<dbReference type="Gene3D" id="3.30.1380.10">
    <property type="match status" value="1"/>
</dbReference>
<evidence type="ECO:0000259" key="2">
    <source>
        <dbReference type="Pfam" id="PF01085"/>
    </source>
</evidence>
<gene>
    <name evidence="4" type="primary">LOC118429104</name>
</gene>
<dbReference type="PANTHER" id="PTHR11889">
    <property type="entry name" value="HEDGEHOG"/>
    <property type="match status" value="1"/>
</dbReference>
<sequence length="946" mass="106072">MLVVKVLAAFVLLATAQAEVEFPSGEMFEPIEDLSSLGALESELQDPKNTGSQVYDSEGFEAFGLSLNFDVSDFKSPTSRYFRAHPAFMSCLQRTYNVLRRTEETVVIAEGYRVAADSPSDVYLQTGAAAVIQLEEEDATTTIQELAAIVIEICVPIFQEVQGDIGLVLFSDKLQVQLQGADETGPLFRAEAGASMNTAAFETWAWGQIDETYEPISVPECPADADSLASGETFPTGITAPEDEVGDIDYPVTRDKVEDFKRLTQYPASNIVFDNEERSGAWCGSEDRGRCVDCSTRMLGSSLDDRCADRVMSKALLDHLRTVQRMVQDEFSGVKLKVLEAWDEPHAGATTGDHPAGSLHYEGRAAKLTLSDGDAAKLPRLAAFCICDGAGYVENKGDHILVAVQKQEGFTPTFIEFPETTLFEVTPPAEMEGNYTLEPEQYTDNDTLPMPLFDSDKREAEEIGANVTIGDFKDPAARYFRLSPQIVQCYEAVALRENKWNKLGEMYRHIAVLEGYLTTENQGEYFNMSDPRYDRHTLGWAMRVGYYGDEIYDHEKYSPLRLATFAVIKCGPLFDDIGKGIGVGLYRNSTFIDIRDDTEFWADDPDLLPVNVTESDWAGEMAMLLDYAIEGRIIEPDSLERACLHSDPPAKQSAEFQHVHVEAVKRRRRRREAGEEEEVCIPRSDTEFCTETTPHREVEVAHIWGEVKRKHLFRPEADVKAALEGCFGACGTCLEGAIMEDKTEHCNNFLHWVNFNFLNDEPDITNFWARDNQELKAQACRDHCIVKAPVFSLLAPSIEELYRPDPKKSVQEQIYSMANNPSPVMELMQIIYAAHASGKVEFYVEDAAEMQSLRAPLKVVLVFNKNVSEVIINAVDVEAAEGVVQNLVFEWTKSSCPDDTREFITPFSIVEMPSGIAKRSPEHEIREMMLERHRNWEHDWISSSFG</sequence>
<dbReference type="GO" id="GO:0005113">
    <property type="term" value="F:patched binding"/>
    <property type="evidence" value="ECO:0000318"/>
    <property type="project" value="GO_Central"/>
</dbReference>
<dbReference type="GO" id="GO:0007224">
    <property type="term" value="P:smoothened signaling pathway"/>
    <property type="evidence" value="ECO:0000318"/>
    <property type="project" value="GO_Central"/>
</dbReference>
<organism evidence="3 4">
    <name type="scientific">Branchiostoma floridae</name>
    <name type="common">Florida lancelet</name>
    <name type="synonym">Amphioxus</name>
    <dbReference type="NCBI Taxonomy" id="7739"/>
    <lineage>
        <taxon>Eukaryota</taxon>
        <taxon>Metazoa</taxon>
        <taxon>Chordata</taxon>
        <taxon>Cephalochordata</taxon>
        <taxon>Leptocardii</taxon>
        <taxon>Amphioxiformes</taxon>
        <taxon>Branchiostomatidae</taxon>
        <taxon>Branchiostoma</taxon>
    </lineage>
</organism>
<dbReference type="InterPro" id="IPR050387">
    <property type="entry name" value="Hedgehog_Signaling"/>
</dbReference>
<dbReference type="RefSeq" id="XP_035695372.1">
    <property type="nucleotide sequence ID" value="XM_035839479.1"/>
</dbReference>
<reference evidence="4" key="2">
    <citation type="submission" date="2025-08" db="UniProtKB">
        <authorList>
            <consortium name="RefSeq"/>
        </authorList>
    </citation>
    <scope>IDENTIFICATION</scope>
    <source>
        <strain evidence="4">S238N-H82</strain>
        <tissue evidence="4">Testes</tissue>
    </source>
</reference>
<dbReference type="AlphaFoldDB" id="A0A9J7N6U3"/>
<feature type="chain" id="PRO_5039899201" evidence="1">
    <location>
        <begin position="19"/>
        <end position="946"/>
    </location>
</feature>
<dbReference type="GO" id="GO:0005615">
    <property type="term" value="C:extracellular space"/>
    <property type="evidence" value="ECO:0000318"/>
    <property type="project" value="GO_Central"/>
</dbReference>
<dbReference type="GO" id="GO:0010468">
    <property type="term" value="P:regulation of gene expression"/>
    <property type="evidence" value="ECO:0000318"/>
    <property type="project" value="GO_Central"/>
</dbReference>
<dbReference type="InterPro" id="IPR009045">
    <property type="entry name" value="Zn_M74/Hedgehog-like"/>
</dbReference>
<dbReference type="InterPro" id="IPR000320">
    <property type="entry name" value="Hedgehog_signalling_dom"/>
</dbReference>